<dbReference type="PANTHER" id="PTHR40623">
    <property type="entry name" value="INTEGRAL MEMBRANE PROTEIN"/>
    <property type="match status" value="1"/>
</dbReference>
<feature type="compositionally biased region" description="Low complexity" evidence="1">
    <location>
        <begin position="267"/>
        <end position="278"/>
    </location>
</feature>
<keyword evidence="2" id="KW-1133">Transmembrane helix</keyword>
<evidence type="ECO:0000313" key="3">
    <source>
        <dbReference type="EMBL" id="POS76914.1"/>
    </source>
</evidence>
<keyword evidence="2" id="KW-0472">Membrane</keyword>
<evidence type="ECO:0000256" key="1">
    <source>
        <dbReference type="SAM" id="MobiDB-lite"/>
    </source>
</evidence>
<feature type="compositionally biased region" description="Basic residues" evidence="1">
    <location>
        <begin position="420"/>
        <end position="432"/>
    </location>
</feature>
<feature type="compositionally biased region" description="Polar residues" evidence="1">
    <location>
        <begin position="173"/>
        <end position="185"/>
    </location>
</feature>
<keyword evidence="4" id="KW-1185">Reference proteome</keyword>
<keyword evidence="2" id="KW-0812">Transmembrane</keyword>
<feature type="compositionally biased region" description="Polar residues" evidence="1">
    <location>
        <begin position="407"/>
        <end position="419"/>
    </location>
</feature>
<dbReference type="InParanoid" id="A0A2P5I348"/>
<dbReference type="PANTHER" id="PTHR40623:SF2">
    <property type="entry name" value="INTEGRAL MEMBRANE PROTEIN"/>
    <property type="match status" value="1"/>
</dbReference>
<protein>
    <submittedName>
        <fullName evidence="3">Uncharacterized protein</fullName>
    </submittedName>
</protein>
<feature type="compositionally biased region" description="Polar residues" evidence="1">
    <location>
        <begin position="330"/>
        <end position="344"/>
    </location>
</feature>
<gene>
    <name evidence="3" type="ORF">DHEL01_v204690</name>
</gene>
<dbReference type="STRING" id="158607.A0A2P5I348"/>
<feature type="region of interest" description="Disordered" evidence="1">
    <location>
        <begin position="104"/>
        <end position="432"/>
    </location>
</feature>
<proteinExistence type="predicted"/>
<comment type="caution">
    <text evidence="3">The sequence shown here is derived from an EMBL/GenBank/DDBJ whole genome shotgun (WGS) entry which is preliminary data.</text>
</comment>
<dbReference type="OrthoDB" id="5426165at2759"/>
<accession>A0A2P5I348</accession>
<feature type="compositionally biased region" description="Basic residues" evidence="1">
    <location>
        <begin position="282"/>
        <end position="291"/>
    </location>
</feature>
<dbReference type="AlphaFoldDB" id="A0A2P5I348"/>
<feature type="transmembrane region" description="Helical" evidence="2">
    <location>
        <begin position="12"/>
        <end position="37"/>
    </location>
</feature>
<dbReference type="EMBL" id="MAVT02000320">
    <property type="protein sequence ID" value="POS76914.1"/>
    <property type="molecule type" value="Genomic_DNA"/>
</dbReference>
<feature type="compositionally biased region" description="Polar residues" evidence="1">
    <location>
        <begin position="219"/>
        <end position="230"/>
    </location>
</feature>
<feature type="region of interest" description="Disordered" evidence="1">
    <location>
        <begin position="49"/>
        <end position="72"/>
    </location>
</feature>
<feature type="compositionally biased region" description="Polar residues" evidence="1">
    <location>
        <begin position="363"/>
        <end position="381"/>
    </location>
</feature>
<organism evidence="3 4">
    <name type="scientific">Diaporthe helianthi</name>
    <dbReference type="NCBI Taxonomy" id="158607"/>
    <lineage>
        <taxon>Eukaryota</taxon>
        <taxon>Fungi</taxon>
        <taxon>Dikarya</taxon>
        <taxon>Ascomycota</taxon>
        <taxon>Pezizomycotina</taxon>
        <taxon>Sordariomycetes</taxon>
        <taxon>Sordariomycetidae</taxon>
        <taxon>Diaporthales</taxon>
        <taxon>Diaporthaceae</taxon>
        <taxon>Diaporthe</taxon>
    </lineage>
</organism>
<evidence type="ECO:0000256" key="2">
    <source>
        <dbReference type="SAM" id="Phobius"/>
    </source>
</evidence>
<name>A0A2P5I348_DIAHE</name>
<sequence length="432" mass="47428">MASRAFFASWELWQQMTFVLAMGIALVFLIGLMKLWWTNRHMEKMEQLDAEKHERTSQMRRSGLSADTRRSRLERESPFGVKAIESGAEVDGVWVVRMASMASRPPDRKWTSSRKVPGRAGGIGRRETLKPPAHTGRKPKSLPLGEAELQSGHAGPQSGHAGPLGRIQRSLEKMTSSELWVQQQRTLKRTEARKPQPAHPQVATPHAAANNDQEEAATSEPTSGRGTQQVRPLRNMSWVSTDVEELKELAMAPRPQPPPLEHHPVFSSSSEMTAAASELTFGRRRSHHNPSAHKGQARQSSSEDGSSDHDRQQHDAAVWSSPGTALRYPPNSSRSANYTQQPRTSGGGGCLAVPVQPSPSPTFGPSDSYVNTSARKVNSNFEILPAGTFGPPEQHGPEEPASRATGLRSSLDSQGSARNKLQKQRTGRSYSR</sequence>
<reference evidence="3" key="1">
    <citation type="submission" date="2017-09" db="EMBL/GenBank/DDBJ databases">
        <title>Polyketide synthases of a Diaporthe helianthi virulent isolate.</title>
        <authorList>
            <person name="Baroncelli R."/>
        </authorList>
    </citation>
    <scope>NUCLEOTIDE SEQUENCE [LARGE SCALE GENOMIC DNA]</scope>
    <source>
        <strain evidence="3">7/96</strain>
    </source>
</reference>
<dbReference type="Proteomes" id="UP000094444">
    <property type="component" value="Unassembled WGS sequence"/>
</dbReference>
<evidence type="ECO:0000313" key="4">
    <source>
        <dbReference type="Proteomes" id="UP000094444"/>
    </source>
</evidence>